<keyword evidence="2" id="KW-1185">Reference proteome</keyword>
<reference evidence="1 2" key="1">
    <citation type="journal article" date="2021" name="Sci. Rep.">
        <title>Chromosome anchoring in Senegalese sole (Solea senegalensis) reveals sex-associated markers and genome rearrangements in flatfish.</title>
        <authorList>
            <person name="Guerrero-Cozar I."/>
            <person name="Gomez-Garrido J."/>
            <person name="Berbel C."/>
            <person name="Martinez-Blanch J.F."/>
            <person name="Alioto T."/>
            <person name="Claros M.G."/>
            <person name="Gagnaire P.A."/>
            <person name="Manchado M."/>
        </authorList>
    </citation>
    <scope>NUCLEOTIDE SEQUENCE [LARGE SCALE GENOMIC DNA]</scope>
    <source>
        <strain evidence="1">Sse05_10M</strain>
    </source>
</reference>
<dbReference type="EMBL" id="JAGKHQ010000004">
    <property type="protein sequence ID" value="KAG7517954.1"/>
    <property type="molecule type" value="Genomic_DNA"/>
</dbReference>
<evidence type="ECO:0000313" key="1">
    <source>
        <dbReference type="EMBL" id="KAG7517954.1"/>
    </source>
</evidence>
<comment type="caution">
    <text evidence="1">The sequence shown here is derived from an EMBL/GenBank/DDBJ whole genome shotgun (WGS) entry which is preliminary data.</text>
</comment>
<gene>
    <name evidence="1" type="ORF">JOB18_020846</name>
</gene>
<dbReference type="AlphaFoldDB" id="A0AAV6SLH6"/>
<sequence length="87" mass="9954">MLAGSNNMESHSQQRRHSLSAHAMNTFGLWHDNVALKSHRHLRSWDTVNQICPASPVQRRIVIEDKHSSHEGIYLMPKAELIKCGEQ</sequence>
<proteinExistence type="predicted"/>
<name>A0AAV6SLH6_SOLSE</name>
<organism evidence="1 2">
    <name type="scientific">Solea senegalensis</name>
    <name type="common">Senegalese sole</name>
    <dbReference type="NCBI Taxonomy" id="28829"/>
    <lineage>
        <taxon>Eukaryota</taxon>
        <taxon>Metazoa</taxon>
        <taxon>Chordata</taxon>
        <taxon>Craniata</taxon>
        <taxon>Vertebrata</taxon>
        <taxon>Euteleostomi</taxon>
        <taxon>Actinopterygii</taxon>
        <taxon>Neopterygii</taxon>
        <taxon>Teleostei</taxon>
        <taxon>Neoteleostei</taxon>
        <taxon>Acanthomorphata</taxon>
        <taxon>Carangaria</taxon>
        <taxon>Pleuronectiformes</taxon>
        <taxon>Pleuronectoidei</taxon>
        <taxon>Soleidae</taxon>
        <taxon>Solea</taxon>
    </lineage>
</organism>
<dbReference type="Proteomes" id="UP000693946">
    <property type="component" value="Linkage Group LG12"/>
</dbReference>
<protein>
    <submittedName>
        <fullName evidence="1">Uncharacterized protein</fullName>
    </submittedName>
</protein>
<accession>A0AAV6SLH6</accession>
<evidence type="ECO:0000313" key="2">
    <source>
        <dbReference type="Proteomes" id="UP000693946"/>
    </source>
</evidence>